<dbReference type="PANTHER" id="PTHR44749:SF1">
    <property type="entry name" value="TETRATRICOPEPTIDE-LIKE HELICAL DOMAIN-CONTAINING PROTEIN"/>
    <property type="match status" value="1"/>
</dbReference>
<dbReference type="EMBL" id="AEIU01000022">
    <property type="protein sequence ID" value="EFP98211.1"/>
    <property type="molecule type" value="Genomic_DNA"/>
</dbReference>
<dbReference type="SUPFAM" id="SSF48452">
    <property type="entry name" value="TPR-like"/>
    <property type="match status" value="2"/>
</dbReference>
<dbReference type="Gene3D" id="1.25.40.10">
    <property type="entry name" value="Tetratricopeptide repeat domain"/>
    <property type="match status" value="3"/>
</dbReference>
<sequence length="385" mass="44494">MERLILILLLMLSSLAHGKELSQYIAIKAQKAYQLSQEEKTDEAIRLLKAIETSRLYDQAYISRMLGIFYWQEEQVSDAILHLKAAVDSKQLLPDIAWSTEKMLADLYLSSGQFTQALPRYYSLVKTSEPKPDSEGLWLRIAQAHYQLGQWKSVISSVNKYFKTSPKERVQPLSLKLGAQLELKKWDRAILTLKSLLEIKPEKASWWRQLASLQVQVGKVRDAVDTLSLAKVNHVELSQRDLRMLAQLYAQVGLPEKAALEISQLNDASTDVKLLFEQAVYWQRAKEWDKAIAVWQSASKYKSKYRWNLIGLLLQQQHYREVLDLTKDIKKNPERVAMTRAEAFYKLGEINKALHEAKRADRIKSSKISQRWIKFLSKVSRDTTV</sequence>
<name>E3BFN3_9VIBR</name>
<dbReference type="Proteomes" id="UP000002943">
    <property type="component" value="Unassembled WGS sequence"/>
</dbReference>
<dbReference type="AlphaFoldDB" id="E3BFN3"/>
<gene>
    <name evidence="1" type="ORF">VIBC2010_10492</name>
</gene>
<evidence type="ECO:0000313" key="1">
    <source>
        <dbReference type="EMBL" id="EFP98211.1"/>
    </source>
</evidence>
<dbReference type="Pfam" id="PF13432">
    <property type="entry name" value="TPR_16"/>
    <property type="match status" value="1"/>
</dbReference>
<dbReference type="STRING" id="796620.VIBC2010_10492"/>
<dbReference type="PANTHER" id="PTHR44749">
    <property type="entry name" value="SUPPRESSOR OF RPS4-RLD 1"/>
    <property type="match status" value="1"/>
</dbReference>
<dbReference type="RefSeq" id="WP_009599733.1">
    <property type="nucleotide sequence ID" value="NZ_AEIU01000022.1"/>
</dbReference>
<dbReference type="OrthoDB" id="5592888at2"/>
<accession>E3BFN3</accession>
<dbReference type="eggNOG" id="COG0457">
    <property type="taxonomic scope" value="Bacteria"/>
</dbReference>
<protein>
    <submittedName>
        <fullName evidence="1">Uncharacterized protein</fullName>
    </submittedName>
</protein>
<proteinExistence type="predicted"/>
<dbReference type="InterPro" id="IPR044650">
    <property type="entry name" value="SRFR1-like"/>
</dbReference>
<comment type="caution">
    <text evidence="1">The sequence shown here is derived from an EMBL/GenBank/DDBJ whole genome shotgun (WGS) entry which is preliminary data.</text>
</comment>
<dbReference type="GO" id="GO:0045892">
    <property type="term" value="P:negative regulation of DNA-templated transcription"/>
    <property type="evidence" value="ECO:0007669"/>
    <property type="project" value="InterPro"/>
</dbReference>
<dbReference type="InterPro" id="IPR011990">
    <property type="entry name" value="TPR-like_helical_dom_sf"/>
</dbReference>
<organism evidence="1 2">
    <name type="scientific">Vibrio caribbeanicus ATCC BAA-2122</name>
    <dbReference type="NCBI Taxonomy" id="796620"/>
    <lineage>
        <taxon>Bacteria</taxon>
        <taxon>Pseudomonadati</taxon>
        <taxon>Pseudomonadota</taxon>
        <taxon>Gammaproteobacteria</taxon>
        <taxon>Vibrionales</taxon>
        <taxon>Vibrionaceae</taxon>
        <taxon>Vibrio</taxon>
    </lineage>
</organism>
<evidence type="ECO:0000313" key="2">
    <source>
        <dbReference type="Proteomes" id="UP000002943"/>
    </source>
</evidence>
<reference evidence="1 2" key="1">
    <citation type="journal article" date="2012" name="Int. J. Syst. Evol. Microbiol.">
        <title>Vibrio caribbeanicus sp. nov., isolated from the marine sponge Scleritoderma cyanea.</title>
        <authorList>
            <person name="Hoffmann M."/>
            <person name="Monday S.R."/>
            <person name="Allard M.W."/>
            <person name="Strain E.A."/>
            <person name="Whittaker P."/>
            <person name="Naum M."/>
            <person name="McCarthy P.J."/>
            <person name="Lopez J.V."/>
            <person name="Fischer M."/>
            <person name="Brown E.W."/>
        </authorList>
    </citation>
    <scope>NUCLEOTIDE SEQUENCE [LARGE SCALE GENOMIC DNA]</scope>
    <source>
        <strain evidence="1 2">ATCC BAA-2122</strain>
    </source>
</reference>
<keyword evidence="2" id="KW-1185">Reference proteome</keyword>